<evidence type="ECO:0000256" key="2">
    <source>
        <dbReference type="ARBA" id="ARBA00022692"/>
    </source>
</evidence>
<keyword evidence="7" id="KW-1185">Reference proteome</keyword>
<dbReference type="EMBL" id="BTSY01000007">
    <property type="protein sequence ID" value="GMT35286.1"/>
    <property type="molecule type" value="Genomic_DNA"/>
</dbReference>
<comment type="subcellular location">
    <subcellularLocation>
        <location evidence="1">Membrane</location>
        <topology evidence="1">Multi-pass membrane protein</topology>
    </subcellularLocation>
</comment>
<protein>
    <submittedName>
        <fullName evidence="6">Uncharacterized protein</fullName>
    </submittedName>
</protein>
<evidence type="ECO:0000256" key="1">
    <source>
        <dbReference type="ARBA" id="ARBA00004141"/>
    </source>
</evidence>
<dbReference type="Proteomes" id="UP001432322">
    <property type="component" value="Unassembled WGS sequence"/>
</dbReference>
<keyword evidence="4 5" id="KW-0472">Membrane</keyword>
<dbReference type="InterPro" id="IPR036259">
    <property type="entry name" value="MFS_trans_sf"/>
</dbReference>
<accession>A0AAV5WW25</accession>
<keyword evidence="3 5" id="KW-1133">Transmembrane helix</keyword>
<dbReference type="GO" id="GO:0022857">
    <property type="term" value="F:transmembrane transporter activity"/>
    <property type="evidence" value="ECO:0007669"/>
    <property type="project" value="InterPro"/>
</dbReference>
<feature type="transmembrane region" description="Helical" evidence="5">
    <location>
        <begin position="34"/>
        <end position="54"/>
    </location>
</feature>
<evidence type="ECO:0000256" key="3">
    <source>
        <dbReference type="ARBA" id="ARBA00022989"/>
    </source>
</evidence>
<feature type="non-terminal residue" evidence="6">
    <location>
        <position position="1"/>
    </location>
</feature>
<evidence type="ECO:0000256" key="5">
    <source>
        <dbReference type="SAM" id="Phobius"/>
    </source>
</evidence>
<dbReference type="GO" id="GO:0016020">
    <property type="term" value="C:membrane"/>
    <property type="evidence" value="ECO:0007669"/>
    <property type="project" value="UniProtKB-SubCell"/>
</dbReference>
<proteinExistence type="predicted"/>
<evidence type="ECO:0000313" key="6">
    <source>
        <dbReference type="EMBL" id="GMT35286.1"/>
    </source>
</evidence>
<name>A0AAV5WW25_9BILA</name>
<dbReference type="Gene3D" id="1.20.1250.20">
    <property type="entry name" value="MFS general substrate transporter like domains"/>
    <property type="match status" value="1"/>
</dbReference>
<feature type="non-terminal residue" evidence="6">
    <location>
        <position position="78"/>
    </location>
</feature>
<keyword evidence="2 5" id="KW-0812">Transmembrane</keyword>
<dbReference type="Pfam" id="PF00854">
    <property type="entry name" value="PTR2"/>
    <property type="match status" value="1"/>
</dbReference>
<dbReference type="InterPro" id="IPR000109">
    <property type="entry name" value="POT_fam"/>
</dbReference>
<evidence type="ECO:0000256" key="4">
    <source>
        <dbReference type="ARBA" id="ARBA00023136"/>
    </source>
</evidence>
<gene>
    <name evidence="6" type="ORF">PFISCL1PPCAC_26583</name>
</gene>
<sequence>ALYDQQGSIWLLQGIQMDGNFFGLLILPDQMGTFNAVLILLFIPLFQVIVYPLVSKCFKVTPLRKMVAGGWMASLAFV</sequence>
<organism evidence="6 7">
    <name type="scientific">Pristionchus fissidentatus</name>
    <dbReference type="NCBI Taxonomy" id="1538716"/>
    <lineage>
        <taxon>Eukaryota</taxon>
        <taxon>Metazoa</taxon>
        <taxon>Ecdysozoa</taxon>
        <taxon>Nematoda</taxon>
        <taxon>Chromadorea</taxon>
        <taxon>Rhabditida</taxon>
        <taxon>Rhabditina</taxon>
        <taxon>Diplogasteromorpha</taxon>
        <taxon>Diplogasteroidea</taxon>
        <taxon>Neodiplogasteridae</taxon>
        <taxon>Pristionchus</taxon>
    </lineage>
</organism>
<evidence type="ECO:0000313" key="7">
    <source>
        <dbReference type="Proteomes" id="UP001432322"/>
    </source>
</evidence>
<dbReference type="AlphaFoldDB" id="A0AAV5WW25"/>
<reference evidence="6" key="1">
    <citation type="submission" date="2023-10" db="EMBL/GenBank/DDBJ databases">
        <title>Genome assembly of Pristionchus species.</title>
        <authorList>
            <person name="Yoshida K."/>
            <person name="Sommer R.J."/>
        </authorList>
    </citation>
    <scope>NUCLEOTIDE SEQUENCE</scope>
    <source>
        <strain evidence="6">RS5133</strain>
    </source>
</reference>
<comment type="caution">
    <text evidence="6">The sequence shown here is derived from an EMBL/GenBank/DDBJ whole genome shotgun (WGS) entry which is preliminary data.</text>
</comment>